<proteinExistence type="predicted"/>
<sequence>MGRIRLILIVLLFVSLQQLAGQTQKGLRRQPNSADTIAARFSMCNTIRGDTVMFKFPTDYEGLRRFFQKKLRYPGDIEDTVETTLCRLYFFIDRAGKVTDARCDAGSTEVLAREVIRVACKLGAFAPGYVKGKPVVTRVETRILFYDPHVANPDKLAEEHKADILLGAGIICRLPANRGHPH</sequence>
<dbReference type="Proteomes" id="UP000192277">
    <property type="component" value="Unassembled WGS sequence"/>
</dbReference>
<keyword evidence="2" id="KW-1185">Reference proteome</keyword>
<gene>
    <name evidence="1" type="ORF">A4D02_12200</name>
</gene>
<accession>A0ABX3NPI3</accession>
<evidence type="ECO:0008006" key="3">
    <source>
        <dbReference type="Google" id="ProtNLM"/>
    </source>
</evidence>
<comment type="caution">
    <text evidence="1">The sequence shown here is derived from an EMBL/GenBank/DDBJ whole genome shotgun (WGS) entry which is preliminary data.</text>
</comment>
<dbReference type="EMBL" id="LWBO01000044">
    <property type="protein sequence ID" value="OQP42337.1"/>
    <property type="molecule type" value="Genomic_DNA"/>
</dbReference>
<organism evidence="1 2">
    <name type="scientific">Niastella koreensis</name>
    <dbReference type="NCBI Taxonomy" id="354356"/>
    <lineage>
        <taxon>Bacteria</taxon>
        <taxon>Pseudomonadati</taxon>
        <taxon>Bacteroidota</taxon>
        <taxon>Chitinophagia</taxon>
        <taxon>Chitinophagales</taxon>
        <taxon>Chitinophagaceae</taxon>
        <taxon>Niastella</taxon>
    </lineage>
</organism>
<dbReference type="SUPFAM" id="SSF74653">
    <property type="entry name" value="TolA/TonB C-terminal domain"/>
    <property type="match status" value="1"/>
</dbReference>
<name>A0ABX3NPI3_9BACT</name>
<dbReference type="Gene3D" id="3.30.1150.10">
    <property type="match status" value="1"/>
</dbReference>
<evidence type="ECO:0000313" key="1">
    <source>
        <dbReference type="EMBL" id="OQP42337.1"/>
    </source>
</evidence>
<dbReference type="RefSeq" id="WP_014220623.1">
    <property type="nucleotide sequence ID" value="NZ_LWBO01000044.1"/>
</dbReference>
<evidence type="ECO:0000313" key="2">
    <source>
        <dbReference type="Proteomes" id="UP000192277"/>
    </source>
</evidence>
<reference evidence="1 2" key="1">
    <citation type="submission" date="2016-04" db="EMBL/GenBank/DDBJ databases">
        <authorList>
            <person name="Chen L."/>
            <person name="Zhuang W."/>
            <person name="Wang G."/>
        </authorList>
    </citation>
    <scope>NUCLEOTIDE SEQUENCE [LARGE SCALE GENOMIC DNA]</scope>
    <source>
        <strain evidence="2">GR20</strain>
    </source>
</reference>
<protein>
    <recommendedName>
        <fullName evidence="3">TonB C-terminal domain-containing protein</fullName>
    </recommendedName>
</protein>